<dbReference type="Gene3D" id="1.10.10.10">
    <property type="entry name" value="Winged helix-like DNA-binding domain superfamily/Winged helix DNA-binding domain"/>
    <property type="match status" value="1"/>
</dbReference>
<proteinExistence type="inferred from homology"/>
<dbReference type="GO" id="GO:0003700">
    <property type="term" value="F:DNA-binding transcription factor activity"/>
    <property type="evidence" value="ECO:0007669"/>
    <property type="project" value="InterPro"/>
</dbReference>
<evidence type="ECO:0000313" key="6">
    <source>
        <dbReference type="EMBL" id="SKB03825.1"/>
    </source>
</evidence>
<dbReference type="RefSeq" id="WP_172806227.1">
    <property type="nucleotide sequence ID" value="NZ_LT796768.1"/>
</dbReference>
<evidence type="ECO:0000256" key="1">
    <source>
        <dbReference type="ARBA" id="ARBA00009437"/>
    </source>
</evidence>
<dbReference type="InterPro" id="IPR036390">
    <property type="entry name" value="WH_DNA-bd_sf"/>
</dbReference>
<dbReference type="GO" id="GO:0032993">
    <property type="term" value="C:protein-DNA complex"/>
    <property type="evidence" value="ECO:0007669"/>
    <property type="project" value="TreeGrafter"/>
</dbReference>
<dbReference type="AlphaFoldDB" id="A0A1T4YRD3"/>
<dbReference type="InterPro" id="IPR000847">
    <property type="entry name" value="LysR_HTH_N"/>
</dbReference>
<name>A0A1T4YRD3_9ACTN</name>
<organism evidence="6 7">
    <name type="scientific">Aeromicrobium choanae</name>
    <dbReference type="NCBI Taxonomy" id="1736691"/>
    <lineage>
        <taxon>Bacteria</taxon>
        <taxon>Bacillati</taxon>
        <taxon>Actinomycetota</taxon>
        <taxon>Actinomycetes</taxon>
        <taxon>Propionibacteriales</taxon>
        <taxon>Nocardioidaceae</taxon>
        <taxon>Aeromicrobium</taxon>
    </lineage>
</organism>
<keyword evidence="3 6" id="KW-0238">DNA-binding</keyword>
<keyword evidence="7" id="KW-1185">Reference proteome</keyword>
<dbReference type="Pfam" id="PF00126">
    <property type="entry name" value="HTH_1"/>
    <property type="match status" value="1"/>
</dbReference>
<accession>A0A1T4YRD3</accession>
<feature type="domain" description="HTH lysR-type" evidence="5">
    <location>
        <begin position="1"/>
        <end position="58"/>
    </location>
</feature>
<dbReference type="SUPFAM" id="SSF46785">
    <property type="entry name" value="Winged helix' DNA-binding domain"/>
    <property type="match status" value="1"/>
</dbReference>
<evidence type="ECO:0000259" key="5">
    <source>
        <dbReference type="PROSITE" id="PS50931"/>
    </source>
</evidence>
<sequence length="303" mass="33269">MRLEQLEYVRAVSEQGSLRRAGEHLHVSLPALSEAVTKLERELGVTLVDRHRSGTRINGTGQELLPRILEVLDAADRLRAAARGESQFHRPTRVGSVYFGVTSIVLPAMRGHELDHEHTSVDLRQLRHGEVRDGLRDGSLDIGLVTLLPGDDVHPDLVATELFHGRPMAVLPGDHPLAQGSTVTVDDLRQEVFVGARAGYLMHRVAHRVFGDSPPLKWHTADSADVCKQMVSSGIGVSLMPDFTLLDDPLETGGAIAFRPIDDEGTVIRLAILRRRGVRPTKAAQDLFDLLVHHGSRRVSARA</sequence>
<evidence type="ECO:0000256" key="4">
    <source>
        <dbReference type="ARBA" id="ARBA00023163"/>
    </source>
</evidence>
<keyword evidence="4" id="KW-0804">Transcription</keyword>
<evidence type="ECO:0000256" key="3">
    <source>
        <dbReference type="ARBA" id="ARBA00023125"/>
    </source>
</evidence>
<dbReference type="InterPro" id="IPR036388">
    <property type="entry name" value="WH-like_DNA-bd_sf"/>
</dbReference>
<dbReference type="GO" id="GO:0003677">
    <property type="term" value="F:DNA binding"/>
    <property type="evidence" value="ECO:0007669"/>
    <property type="project" value="UniProtKB-KW"/>
</dbReference>
<dbReference type="Gene3D" id="3.40.190.290">
    <property type="match status" value="1"/>
</dbReference>
<keyword evidence="2" id="KW-0805">Transcription regulation</keyword>
<dbReference type="InterPro" id="IPR005119">
    <property type="entry name" value="LysR_subst-bd"/>
</dbReference>
<dbReference type="Proteomes" id="UP000191040">
    <property type="component" value="Chromosome I"/>
</dbReference>
<dbReference type="Pfam" id="PF03466">
    <property type="entry name" value="LysR_substrate"/>
    <property type="match status" value="1"/>
</dbReference>
<dbReference type="PANTHER" id="PTHR30346">
    <property type="entry name" value="TRANSCRIPTIONAL DUAL REGULATOR HCAR-RELATED"/>
    <property type="match status" value="1"/>
</dbReference>
<dbReference type="PROSITE" id="PS50931">
    <property type="entry name" value="HTH_LYSR"/>
    <property type="match status" value="1"/>
</dbReference>
<dbReference type="SUPFAM" id="SSF53850">
    <property type="entry name" value="Periplasmic binding protein-like II"/>
    <property type="match status" value="1"/>
</dbReference>
<dbReference type="CDD" id="cd05466">
    <property type="entry name" value="PBP2_LTTR_substrate"/>
    <property type="match status" value="1"/>
</dbReference>
<dbReference type="EMBL" id="LT796768">
    <property type="protein sequence ID" value="SKB03825.1"/>
    <property type="molecule type" value="Genomic_DNA"/>
</dbReference>
<protein>
    <submittedName>
        <fullName evidence="6">DNA-binding transcriptional regulator, LysR family</fullName>
    </submittedName>
</protein>
<evidence type="ECO:0000256" key="2">
    <source>
        <dbReference type="ARBA" id="ARBA00023015"/>
    </source>
</evidence>
<evidence type="ECO:0000313" key="7">
    <source>
        <dbReference type="Proteomes" id="UP000191040"/>
    </source>
</evidence>
<dbReference type="PANTHER" id="PTHR30346:SF28">
    <property type="entry name" value="HTH-TYPE TRANSCRIPTIONAL REGULATOR CYNR"/>
    <property type="match status" value="1"/>
</dbReference>
<reference evidence="7" key="1">
    <citation type="submission" date="2017-02" db="EMBL/GenBank/DDBJ databases">
        <authorList>
            <person name="Varghese N."/>
            <person name="Submissions S."/>
        </authorList>
    </citation>
    <scope>NUCLEOTIDE SEQUENCE [LARGE SCALE GENOMIC DNA]</scope>
    <source>
        <strain evidence="7">9H-4</strain>
    </source>
</reference>
<gene>
    <name evidence="6" type="ORF">SAMN06295964_0354</name>
</gene>
<dbReference type="STRING" id="1736691.SAMN06295964_0354"/>
<comment type="similarity">
    <text evidence="1">Belongs to the LysR transcriptional regulatory family.</text>
</comment>